<dbReference type="RefSeq" id="XP_028474489.1">
    <property type="nucleotide sequence ID" value="XM_028617182.1"/>
</dbReference>
<evidence type="ECO:0000313" key="3">
    <source>
        <dbReference type="Proteomes" id="UP000279236"/>
    </source>
</evidence>
<evidence type="ECO:0000313" key="2">
    <source>
        <dbReference type="EMBL" id="RSH79342.1"/>
    </source>
</evidence>
<comment type="caution">
    <text evidence="2">The sequence shown here is derived from an EMBL/GenBank/DDBJ whole genome shotgun (WGS) entry which is preliminary data.</text>
</comment>
<keyword evidence="3" id="KW-1185">Reference proteome</keyword>
<reference evidence="2 3" key="1">
    <citation type="submission" date="2018-11" db="EMBL/GenBank/DDBJ databases">
        <title>Genome sequence of Apiotrichum porosum DSM 27194.</title>
        <authorList>
            <person name="Aliyu H."/>
            <person name="Gorte O."/>
            <person name="Ochsenreither K."/>
        </authorList>
    </citation>
    <scope>NUCLEOTIDE SEQUENCE [LARGE SCALE GENOMIC DNA]</scope>
    <source>
        <strain evidence="2 3">DSM 27194</strain>
    </source>
</reference>
<sequence>MSQQSTSAEDEDENGCEPELTQLSSNKHEPRFHFRAIRNPASVVPTPVVATPIL</sequence>
<dbReference type="EMBL" id="RSCE01000010">
    <property type="protein sequence ID" value="RSH79342.1"/>
    <property type="molecule type" value="Genomic_DNA"/>
</dbReference>
<proteinExistence type="predicted"/>
<name>A0A427XKM9_9TREE</name>
<protein>
    <submittedName>
        <fullName evidence="2">Uncharacterized protein</fullName>
    </submittedName>
</protein>
<accession>A0A427XKM9</accession>
<dbReference type="Proteomes" id="UP000279236">
    <property type="component" value="Unassembled WGS sequence"/>
</dbReference>
<evidence type="ECO:0000256" key="1">
    <source>
        <dbReference type="SAM" id="MobiDB-lite"/>
    </source>
</evidence>
<feature type="region of interest" description="Disordered" evidence="1">
    <location>
        <begin position="1"/>
        <end position="28"/>
    </location>
</feature>
<gene>
    <name evidence="2" type="ORF">EHS24_001384</name>
</gene>
<dbReference type="GeneID" id="39585927"/>
<dbReference type="AlphaFoldDB" id="A0A427XKM9"/>
<organism evidence="2 3">
    <name type="scientific">Apiotrichum porosum</name>
    <dbReference type="NCBI Taxonomy" id="105984"/>
    <lineage>
        <taxon>Eukaryota</taxon>
        <taxon>Fungi</taxon>
        <taxon>Dikarya</taxon>
        <taxon>Basidiomycota</taxon>
        <taxon>Agaricomycotina</taxon>
        <taxon>Tremellomycetes</taxon>
        <taxon>Trichosporonales</taxon>
        <taxon>Trichosporonaceae</taxon>
        <taxon>Apiotrichum</taxon>
    </lineage>
</organism>